<dbReference type="OrthoDB" id="635172at2"/>
<gene>
    <name evidence="3" type="ORF">A4R26_13280</name>
</gene>
<dbReference type="PROSITE" id="PS50006">
    <property type="entry name" value="FHA_DOMAIN"/>
    <property type="match status" value="1"/>
</dbReference>
<keyword evidence="4" id="KW-1185">Reference proteome</keyword>
<feature type="transmembrane region" description="Helical" evidence="1">
    <location>
        <begin position="74"/>
        <end position="94"/>
    </location>
</feature>
<name>A0A1V9G8D9_9BACT</name>
<feature type="transmembrane region" description="Helical" evidence="1">
    <location>
        <begin position="33"/>
        <end position="54"/>
    </location>
</feature>
<keyword evidence="1" id="KW-0812">Transmembrane</keyword>
<dbReference type="RefSeq" id="WP_081162351.1">
    <property type="nucleotide sequence ID" value="NZ_LWBP01000045.1"/>
</dbReference>
<feature type="transmembrane region" description="Helical" evidence="1">
    <location>
        <begin position="7"/>
        <end position="27"/>
    </location>
</feature>
<dbReference type="EMBL" id="LWBP01000045">
    <property type="protein sequence ID" value="OQP66738.1"/>
    <property type="molecule type" value="Genomic_DNA"/>
</dbReference>
<feature type="domain" description="FHA" evidence="2">
    <location>
        <begin position="293"/>
        <end position="320"/>
    </location>
</feature>
<evidence type="ECO:0000256" key="1">
    <source>
        <dbReference type="SAM" id="Phobius"/>
    </source>
</evidence>
<keyword evidence="1" id="KW-0472">Membrane</keyword>
<evidence type="ECO:0000259" key="2">
    <source>
        <dbReference type="PROSITE" id="PS50006"/>
    </source>
</evidence>
<reference evidence="4" key="1">
    <citation type="submission" date="2016-04" db="EMBL/GenBank/DDBJ databases">
        <authorList>
            <person name="Chen L."/>
            <person name="Zhuang W."/>
            <person name="Wang G."/>
        </authorList>
    </citation>
    <scope>NUCLEOTIDE SEQUENCE [LARGE SCALE GENOMIC DNA]</scope>
    <source>
        <strain evidence="4">208</strain>
    </source>
</reference>
<keyword evidence="1" id="KW-1133">Transmembrane helix</keyword>
<dbReference type="STRING" id="550983.A4R26_13280"/>
<sequence>MNKRRVWWAIGLVATFLVFYVLIPIGTWSQAPIFFSIIGAASFLFFLVQLIGDFHTWDEFNTKDKSRHDWRHKVTPLMVLPALGMLILLIIRTVNDESNELKKYGVTTKGIIRDGSGFKTRRGGSFDVTIEFKDENGRWLTVKESVSENEFRRYGKGQWVTIVYSKKHPNIVEILSSDSQVEEYTNVKSREFEIKDLKALLTMKRNDVDSFLNTISYPWTKHDSGWINERKSQFIRISPQSGTVTLVGSFENWQRFPKLFKAENFQEMDSKSNPMLKLFHNDSLYAGVEFKSGKMGRLFSTVSLRLKYMPGDNETISRKH</sequence>
<dbReference type="AlphaFoldDB" id="A0A1V9G8D9"/>
<evidence type="ECO:0000313" key="3">
    <source>
        <dbReference type="EMBL" id="OQP66738.1"/>
    </source>
</evidence>
<dbReference type="InterPro" id="IPR000253">
    <property type="entry name" value="FHA_dom"/>
</dbReference>
<proteinExistence type="predicted"/>
<protein>
    <recommendedName>
        <fullName evidence="2">FHA domain-containing protein</fullName>
    </recommendedName>
</protein>
<comment type="caution">
    <text evidence="3">The sequence shown here is derived from an EMBL/GenBank/DDBJ whole genome shotgun (WGS) entry which is preliminary data.</text>
</comment>
<accession>A0A1V9G8D9</accession>
<organism evidence="3 4">
    <name type="scientific">Niastella populi</name>
    <dbReference type="NCBI Taxonomy" id="550983"/>
    <lineage>
        <taxon>Bacteria</taxon>
        <taxon>Pseudomonadati</taxon>
        <taxon>Bacteroidota</taxon>
        <taxon>Chitinophagia</taxon>
        <taxon>Chitinophagales</taxon>
        <taxon>Chitinophagaceae</taxon>
        <taxon>Niastella</taxon>
    </lineage>
</organism>
<dbReference type="Proteomes" id="UP000192276">
    <property type="component" value="Unassembled WGS sequence"/>
</dbReference>
<evidence type="ECO:0000313" key="4">
    <source>
        <dbReference type="Proteomes" id="UP000192276"/>
    </source>
</evidence>